<dbReference type="InterPro" id="IPR000183">
    <property type="entry name" value="Orn/DAP/Arg_de-COase"/>
</dbReference>
<dbReference type="NCBIfam" id="TIGR01048">
    <property type="entry name" value="lysA"/>
    <property type="match status" value="1"/>
</dbReference>
<name>A0ABT0UDK6_9BACT</name>
<accession>A0ABT0UDK6</accession>
<dbReference type="Gene3D" id="3.20.20.10">
    <property type="entry name" value="Alanine racemase"/>
    <property type="match status" value="1"/>
</dbReference>
<dbReference type="SUPFAM" id="SSF50621">
    <property type="entry name" value="Alanine racemase C-terminal domain-like"/>
    <property type="match status" value="1"/>
</dbReference>
<dbReference type="PRINTS" id="PR01179">
    <property type="entry name" value="ODADCRBXLASE"/>
</dbReference>
<comment type="cofactor">
    <cofactor evidence="1 7">
        <name>pyridoxal 5'-phosphate</name>
        <dbReference type="ChEBI" id="CHEBI:597326"/>
    </cofactor>
</comment>
<dbReference type="InterPro" id="IPR022644">
    <property type="entry name" value="De-COase2_N"/>
</dbReference>
<evidence type="ECO:0000256" key="6">
    <source>
        <dbReference type="RuleBase" id="RU003737"/>
    </source>
</evidence>
<dbReference type="Pfam" id="PF02784">
    <property type="entry name" value="Orn_Arg_deC_N"/>
    <property type="match status" value="1"/>
</dbReference>
<dbReference type="Pfam" id="PF00278">
    <property type="entry name" value="Orn_DAP_Arg_deC"/>
    <property type="match status" value="1"/>
</dbReference>
<sequence length="443" mass="47517">MMIDHANRLLQSRFSLDGNVLCIGGIPVTEIAKQYGTPIFVYDQSIIEANIARLRDVYSDRFDLHYSIKANPNAAILKCFLDHGCGLEIASGGELHQALHAGCSPKRLIFAGPGKTIQELKAAVQAGVGELHLESIDEAVSLDAIASSVGKKIDVSLRINPVDGGGGAMRMGGQSSPFGIDEECLDEVVERVLSLQNLHLEGLHLFMGTQILSADVLLDQYQRGLQIARRMAEKINRPLGSIDFGGGLGIATFSKEAPLDLDHLARGMTDLIANIDADPLLSTAKLIIEPGRFLVGEAGVYLSSVTRMKQSRGKTYAVIDGGMHHHLAASGNLGQTIKRNYPSVVANRVGCQAVQTTEVVGPLCTPLDTLARKAELPAMQQGDLFAVFQSGAYARTSSPHGFLSHDSPAEVLVHRGESRLIRRRGAAADFLRDQAPASAEETV</sequence>
<comment type="catalytic activity">
    <reaction evidence="7">
        <text>meso-2,6-diaminopimelate + H(+) = L-lysine + CO2</text>
        <dbReference type="Rhea" id="RHEA:15101"/>
        <dbReference type="ChEBI" id="CHEBI:15378"/>
        <dbReference type="ChEBI" id="CHEBI:16526"/>
        <dbReference type="ChEBI" id="CHEBI:32551"/>
        <dbReference type="ChEBI" id="CHEBI:57791"/>
        <dbReference type="EC" id="4.1.1.20"/>
    </reaction>
</comment>
<dbReference type="InterPro" id="IPR022643">
    <property type="entry name" value="De-COase2_C"/>
</dbReference>
<feature type="domain" description="Orn/DAP/Arg decarboxylase 2 C-terminal" evidence="8">
    <location>
        <begin position="41"/>
        <end position="391"/>
    </location>
</feature>
<comment type="caution">
    <text evidence="10">The sequence shown here is derived from an EMBL/GenBank/DDBJ whole genome shotgun (WGS) entry which is preliminary data.</text>
</comment>
<keyword evidence="11" id="KW-1185">Reference proteome</keyword>
<keyword evidence="2 7" id="KW-0210">Decarboxylase</keyword>
<dbReference type="PANTHER" id="PTHR43727">
    <property type="entry name" value="DIAMINOPIMELATE DECARBOXYLASE"/>
    <property type="match status" value="1"/>
</dbReference>
<dbReference type="Gene3D" id="2.40.37.10">
    <property type="entry name" value="Lyase, Ornithine Decarboxylase, Chain A, domain 1"/>
    <property type="match status" value="1"/>
</dbReference>
<reference evidence="10 11" key="1">
    <citation type="journal article" date="2022" name="Syst. Appl. Microbiol.">
        <title>Rhodopirellula aestuarii sp. nov., a novel member of the genus Rhodopirellula isolated from brackish sediments collected in the Tagus River estuary, Portugal.</title>
        <authorList>
            <person name="Vitorino I.R."/>
            <person name="Klimek D."/>
            <person name="Calusinska M."/>
            <person name="Lobo-da-Cunha A."/>
            <person name="Vasconcelos V."/>
            <person name="Lage O.M."/>
        </authorList>
    </citation>
    <scope>NUCLEOTIDE SEQUENCE [LARGE SCALE GENOMIC DNA]</scope>
    <source>
        <strain evidence="10 11">ICT_H3.1</strain>
    </source>
</reference>
<comment type="similarity">
    <text evidence="6">Belongs to the Orn/Lys/Arg decarboxylase class-II family.</text>
</comment>
<evidence type="ECO:0000256" key="3">
    <source>
        <dbReference type="ARBA" id="ARBA00022898"/>
    </source>
</evidence>
<evidence type="ECO:0000259" key="8">
    <source>
        <dbReference type="Pfam" id="PF00278"/>
    </source>
</evidence>
<dbReference type="EMBL" id="JAMQBK010000133">
    <property type="protein sequence ID" value="MCM2375133.1"/>
    <property type="molecule type" value="Genomic_DNA"/>
</dbReference>
<organism evidence="10 11">
    <name type="scientific">Aporhodopirellula aestuarii</name>
    <dbReference type="NCBI Taxonomy" id="2950107"/>
    <lineage>
        <taxon>Bacteria</taxon>
        <taxon>Pseudomonadati</taxon>
        <taxon>Planctomycetota</taxon>
        <taxon>Planctomycetia</taxon>
        <taxon>Pirellulales</taxon>
        <taxon>Pirellulaceae</taxon>
        <taxon>Aporhodopirellula</taxon>
    </lineage>
</organism>
<keyword evidence="7" id="KW-0457">Lysine biosynthesis</keyword>
<dbReference type="EC" id="4.1.1.20" evidence="5 7"/>
<dbReference type="Proteomes" id="UP001202961">
    <property type="component" value="Unassembled WGS sequence"/>
</dbReference>
<keyword evidence="4 7" id="KW-0456">Lyase</keyword>
<proteinExistence type="inferred from homology"/>
<feature type="domain" description="Orn/DAP/Arg decarboxylase 2 N-terminal" evidence="9">
    <location>
        <begin position="47"/>
        <end position="295"/>
    </location>
</feature>
<evidence type="ECO:0000313" key="10">
    <source>
        <dbReference type="EMBL" id="MCM2375133.1"/>
    </source>
</evidence>
<evidence type="ECO:0000256" key="1">
    <source>
        <dbReference type="ARBA" id="ARBA00001933"/>
    </source>
</evidence>
<dbReference type="SUPFAM" id="SSF51419">
    <property type="entry name" value="PLP-binding barrel"/>
    <property type="match status" value="1"/>
</dbReference>
<dbReference type="RefSeq" id="WP_250933664.1">
    <property type="nucleotide sequence ID" value="NZ_JAMQBK010000133.1"/>
</dbReference>
<protein>
    <recommendedName>
        <fullName evidence="5 7">Diaminopimelate decarboxylase</fullName>
        <ecNumber evidence="5 7">4.1.1.20</ecNumber>
    </recommendedName>
</protein>
<keyword evidence="3" id="KW-0663">Pyridoxal phosphate</keyword>
<evidence type="ECO:0000256" key="5">
    <source>
        <dbReference type="NCBIfam" id="TIGR01048"/>
    </source>
</evidence>
<dbReference type="InterPro" id="IPR029066">
    <property type="entry name" value="PLP-binding_barrel"/>
</dbReference>
<comment type="pathway">
    <text evidence="7">Amino-acid biosynthesis; L-lysine biosynthesis via DAP pathway; L-lysine from DL-2,6-diaminopimelate: step 1/1.</text>
</comment>
<evidence type="ECO:0000256" key="4">
    <source>
        <dbReference type="ARBA" id="ARBA00023239"/>
    </source>
</evidence>
<dbReference type="InterPro" id="IPR002986">
    <property type="entry name" value="DAP_deCOOHase_LysA"/>
</dbReference>
<gene>
    <name evidence="10" type="primary">lysA</name>
    <name evidence="10" type="ORF">NB063_31305</name>
</gene>
<dbReference type="GO" id="GO:0008836">
    <property type="term" value="F:diaminopimelate decarboxylase activity"/>
    <property type="evidence" value="ECO:0007669"/>
    <property type="project" value="UniProtKB-EC"/>
</dbReference>
<evidence type="ECO:0000256" key="7">
    <source>
        <dbReference type="RuleBase" id="RU003738"/>
    </source>
</evidence>
<keyword evidence="7" id="KW-0028">Amino-acid biosynthesis</keyword>
<evidence type="ECO:0000256" key="2">
    <source>
        <dbReference type="ARBA" id="ARBA00022793"/>
    </source>
</evidence>
<evidence type="ECO:0000259" key="9">
    <source>
        <dbReference type="Pfam" id="PF02784"/>
    </source>
</evidence>
<dbReference type="InterPro" id="IPR009006">
    <property type="entry name" value="Ala_racemase/Decarboxylase_C"/>
</dbReference>
<dbReference type="PANTHER" id="PTHR43727:SF2">
    <property type="entry name" value="GROUP IV DECARBOXYLASE"/>
    <property type="match status" value="1"/>
</dbReference>
<dbReference type="PRINTS" id="PR01181">
    <property type="entry name" value="DAPDCRBXLASE"/>
</dbReference>
<evidence type="ECO:0000313" key="11">
    <source>
        <dbReference type="Proteomes" id="UP001202961"/>
    </source>
</evidence>